<feature type="chain" id="PRO_5004308313" evidence="1">
    <location>
        <begin position="29"/>
        <end position="92"/>
    </location>
</feature>
<accession>Q8IGE0</accession>
<dbReference type="EMBL" id="BT001826">
    <property type="protein sequence ID" value="AAN71581.1"/>
    <property type="molecule type" value="mRNA"/>
</dbReference>
<dbReference type="AlphaFoldDB" id="Q8IGE0"/>
<protein>
    <submittedName>
        <fullName evidence="2">RH44003p</fullName>
    </submittedName>
</protein>
<feature type="signal peptide" evidence="1">
    <location>
        <begin position="1"/>
        <end position="28"/>
    </location>
</feature>
<evidence type="ECO:0000256" key="1">
    <source>
        <dbReference type="SAM" id="SignalP"/>
    </source>
</evidence>
<keyword evidence="1" id="KW-0732">Signal</keyword>
<name>Q8IGE0_DROME</name>
<evidence type="ECO:0000313" key="2">
    <source>
        <dbReference type="EMBL" id="AAN71581.1"/>
    </source>
</evidence>
<sequence length="92" mass="10307">MCACSTLLSLSEISFFHLWHICFHMLLSCPIVSHHCSHNIPLAYAYAYAHSYHSVVCAEITESKGGVAGRKLMAWWHWGGSSHAHTHDLSVK</sequence>
<reference evidence="2" key="1">
    <citation type="submission" date="2002-11" db="EMBL/GenBank/DDBJ databases">
        <authorList>
            <person name="Stapleton M."/>
            <person name="Brokstein P."/>
            <person name="Hong L."/>
            <person name="Agbayani A."/>
            <person name="Carlson J."/>
            <person name="Champe M."/>
            <person name="Chavez C."/>
            <person name="Dorsett V."/>
            <person name="Dresnek D."/>
            <person name="Farfan D."/>
            <person name="Frise E."/>
            <person name="George R."/>
            <person name="Gonzalez M."/>
            <person name="Guarin H."/>
            <person name="Kronmiller B."/>
            <person name="Li P."/>
            <person name="Liao G."/>
            <person name="Miranda A."/>
            <person name="Mungall C.J."/>
            <person name="Nunoo J."/>
            <person name="Pacleb J."/>
            <person name="Paragas V."/>
            <person name="Park S."/>
            <person name="Patel S."/>
            <person name="Phouanenavong S."/>
            <person name="Wan K."/>
            <person name="Yu C."/>
            <person name="Lewis S.E."/>
            <person name="Rubin G.M."/>
            <person name="Celniker S."/>
        </authorList>
    </citation>
    <scope>NUCLEOTIDE SEQUENCE</scope>
    <source>
        <strain evidence="2">Berkeley</strain>
    </source>
</reference>
<proteinExistence type="evidence at transcript level"/>
<organism evidence="2">
    <name type="scientific">Drosophila melanogaster</name>
    <name type="common">Fruit fly</name>
    <dbReference type="NCBI Taxonomy" id="7227"/>
    <lineage>
        <taxon>Eukaryota</taxon>
        <taxon>Metazoa</taxon>
        <taxon>Ecdysozoa</taxon>
        <taxon>Arthropoda</taxon>
        <taxon>Hexapoda</taxon>
        <taxon>Insecta</taxon>
        <taxon>Pterygota</taxon>
        <taxon>Neoptera</taxon>
        <taxon>Endopterygota</taxon>
        <taxon>Diptera</taxon>
        <taxon>Brachycera</taxon>
        <taxon>Muscomorpha</taxon>
        <taxon>Ephydroidea</taxon>
        <taxon>Drosophilidae</taxon>
        <taxon>Drosophila</taxon>
        <taxon>Sophophora</taxon>
    </lineage>
</organism>